<dbReference type="GO" id="GO:0005524">
    <property type="term" value="F:ATP binding"/>
    <property type="evidence" value="ECO:0007669"/>
    <property type="project" value="UniProtKB-KW"/>
</dbReference>
<evidence type="ECO:0000256" key="3">
    <source>
        <dbReference type="SAM" id="Coils"/>
    </source>
</evidence>
<name>A0A8J3HY79_9CHLR</name>
<comment type="caution">
    <text evidence="4">The sequence shown here is derived from an EMBL/GenBank/DDBJ whole genome shotgun (WGS) entry which is preliminary data.</text>
</comment>
<keyword evidence="3" id="KW-0175">Coiled coil</keyword>
<gene>
    <name evidence="4" type="ORF">KSX_14680</name>
</gene>
<dbReference type="GO" id="GO:0004016">
    <property type="term" value="F:adenylate cyclase activity"/>
    <property type="evidence" value="ECO:0007669"/>
    <property type="project" value="TreeGrafter"/>
</dbReference>
<dbReference type="PANTHER" id="PTHR16305">
    <property type="entry name" value="TESTICULAR SOLUBLE ADENYLYL CYCLASE"/>
    <property type="match status" value="1"/>
</dbReference>
<organism evidence="4 5">
    <name type="scientific">Ktedonospora formicarum</name>
    <dbReference type="NCBI Taxonomy" id="2778364"/>
    <lineage>
        <taxon>Bacteria</taxon>
        <taxon>Bacillati</taxon>
        <taxon>Chloroflexota</taxon>
        <taxon>Ktedonobacteria</taxon>
        <taxon>Ktedonobacterales</taxon>
        <taxon>Ktedonobacteraceae</taxon>
        <taxon>Ktedonospora</taxon>
    </lineage>
</organism>
<reference evidence="4" key="1">
    <citation type="submission" date="2020-10" db="EMBL/GenBank/DDBJ databases">
        <title>Taxonomic study of unclassified bacteria belonging to the class Ktedonobacteria.</title>
        <authorList>
            <person name="Yabe S."/>
            <person name="Wang C.M."/>
            <person name="Zheng Y."/>
            <person name="Sakai Y."/>
            <person name="Cavaletti L."/>
            <person name="Monciardini P."/>
            <person name="Donadio S."/>
        </authorList>
    </citation>
    <scope>NUCLEOTIDE SEQUENCE</scope>
    <source>
        <strain evidence="4">SOSP1-1</strain>
    </source>
</reference>
<dbReference type="EMBL" id="BNJF01000001">
    <property type="protein sequence ID" value="GHO43305.1"/>
    <property type="molecule type" value="Genomic_DNA"/>
</dbReference>
<evidence type="ECO:0008006" key="6">
    <source>
        <dbReference type="Google" id="ProtNLM"/>
    </source>
</evidence>
<dbReference type="PANTHER" id="PTHR16305:SF28">
    <property type="entry name" value="GUANYLATE CYCLASE DOMAIN-CONTAINING PROTEIN"/>
    <property type="match status" value="1"/>
</dbReference>
<protein>
    <recommendedName>
        <fullName evidence="6">Orc1-like AAA ATPase domain-containing protein</fullName>
    </recommendedName>
</protein>
<evidence type="ECO:0000256" key="2">
    <source>
        <dbReference type="ARBA" id="ARBA00022840"/>
    </source>
</evidence>
<evidence type="ECO:0000313" key="5">
    <source>
        <dbReference type="Proteomes" id="UP000612362"/>
    </source>
</evidence>
<accession>A0A8J3HY79</accession>
<keyword evidence="2" id="KW-0067">ATP-binding</keyword>
<dbReference type="AlphaFoldDB" id="A0A8J3HY79"/>
<evidence type="ECO:0000313" key="4">
    <source>
        <dbReference type="EMBL" id="GHO43305.1"/>
    </source>
</evidence>
<feature type="coiled-coil region" evidence="3">
    <location>
        <begin position="726"/>
        <end position="763"/>
    </location>
</feature>
<dbReference type="Proteomes" id="UP000612362">
    <property type="component" value="Unassembled WGS sequence"/>
</dbReference>
<evidence type="ECO:0000256" key="1">
    <source>
        <dbReference type="ARBA" id="ARBA00022741"/>
    </source>
</evidence>
<sequence>MIDGDITRERVAHVFLNAIYARQDAERLADLILATLGIEGETTTDRENIFSAWRLLIEVLAQQAPRILIFEDLHWASESLFDLVEYITHLRTQAPLMLIALSRPELLDRRPNWGGGQQNFTSLALQPLSPRYTQELISRLTQDLPQAVRTRIAERSGGNPFFALELLRGLQERSNTSDSSEQLPDTVHAAVQTRLDQLSRPERDVLQVASVAGRAFSMTMLAEVLSEYSLSSLQQALDGLLERDILAPSESHTYAFRHILFRDVSYGTLARTQRVRLHEKLAVSLENINATHLDEYTELIAYHYHEAVTLSRQSAVRTQLHIDTTRAIDFLRRAARLASHAGAYTEAQNNIQSAIAIASEKDLVELHEALGDSLYWSRTTIEAYHKAFTYWEKQNPSPDAAQSLIGARILRKLLIHYTRGGQWERIESGAQEIQPLLKRAQQLVEASGNDYERWRVQLVQCFIQIPEPTDDERRALLPLTLDAVAYFEQLGDTTALSEALDARTALYMRLYDYSPMLETALRRYAIPNLSATERGDALQMIALAYQFLHKYEELFDLMRHELKQIRPGQSLIPFGASLSQVVNSAFTRGNWSLIEELYPQMEEIREQSGNNLSTFSMFDGYLTLTRWALAREDQPLIDAMGSFVRRASNELFNMREQLQNMIDVYQSDDITASKFDLTEYSGGTARGMLLFCMEHNLSFPPKLVENTQTDSFGRSTINQMSVGMAEAMLNNDSDELESHIDQLEEMQAVVHAARMRIVLAERNGDRSHLERARLILEGIQDRQFLRRLNDVAERLP</sequence>
<keyword evidence="1" id="KW-0547">Nucleotide-binding</keyword>
<proteinExistence type="predicted"/>
<dbReference type="GO" id="GO:0005737">
    <property type="term" value="C:cytoplasm"/>
    <property type="evidence" value="ECO:0007669"/>
    <property type="project" value="TreeGrafter"/>
</dbReference>
<keyword evidence="5" id="KW-1185">Reference proteome</keyword>